<feature type="transmembrane region" description="Helical" evidence="19">
    <location>
        <begin position="79"/>
        <end position="98"/>
    </location>
</feature>
<evidence type="ECO:0000256" key="9">
    <source>
        <dbReference type="ARBA" id="ARBA00022741"/>
    </source>
</evidence>
<evidence type="ECO:0000256" key="18">
    <source>
        <dbReference type="ARBA" id="ARBA00049289"/>
    </source>
</evidence>
<dbReference type="GO" id="GO:0016887">
    <property type="term" value="F:ATP hydrolysis activity"/>
    <property type="evidence" value="ECO:0007669"/>
    <property type="project" value="InterPro"/>
</dbReference>
<dbReference type="GO" id="GO:0005507">
    <property type="term" value="F:copper ion binding"/>
    <property type="evidence" value="ECO:0007669"/>
    <property type="project" value="TreeGrafter"/>
</dbReference>
<evidence type="ECO:0000256" key="14">
    <source>
        <dbReference type="ARBA" id="ARBA00022989"/>
    </source>
</evidence>
<dbReference type="InterPro" id="IPR044492">
    <property type="entry name" value="P_typ_ATPase_HD_dom"/>
</dbReference>
<evidence type="ECO:0000256" key="10">
    <source>
        <dbReference type="ARBA" id="ARBA00022796"/>
    </source>
</evidence>
<dbReference type="CDD" id="cd07552">
    <property type="entry name" value="P-type_ATPase_Cu-like"/>
    <property type="match status" value="1"/>
</dbReference>
<keyword evidence="16" id="KW-0406">Ion transport</keyword>
<dbReference type="InterPro" id="IPR023214">
    <property type="entry name" value="HAD_sf"/>
</dbReference>
<evidence type="ECO:0000256" key="16">
    <source>
        <dbReference type="ARBA" id="ARBA00023065"/>
    </source>
</evidence>
<feature type="transmembrane region" description="Helical" evidence="19">
    <location>
        <begin position="144"/>
        <end position="165"/>
    </location>
</feature>
<dbReference type="SFLD" id="SFLDG00002">
    <property type="entry name" value="C1.7:_P-type_atpase_like"/>
    <property type="match status" value="1"/>
</dbReference>
<evidence type="ECO:0000256" key="8">
    <source>
        <dbReference type="ARBA" id="ARBA00022723"/>
    </source>
</evidence>
<sequence>MTNLGDKSKSFIPWWGMCYSINRFTITFSLGGVNLKNNGEAHNHQNHMNHSNHMHHDNHESHHHHSGHAHHHGNFKVKFFVSLIFGIPIILLSPLMGVNLPFQFTFPGSEWVVLILSTILFFYGGKPFLSGGKDEIAAKKPGMMTLVALGISVAYIYSLYAFYMNNFSSATGHTMDFFWELATLILIMLLGHWIEMNAVGNAGDALKKMAELLPNSAIKVMDNGQREEVKISDIMTDDIVEVKAGESIPTDGIIVQGQTSIDESLVTGESKKVQKNQNDNVIGGSINGSGTIQVKVTAVGEDGYLSQVMGLVNQAQNDKSSAELLSDKVAGYLFYFAVIVGVISFIVWMLIQNDVDFALERLVTVLVIACPHALGLAIPLVTARSTSIGAHNGLIIKNRESVEIAQHIDYVMMDKTGTLTEGNFSVNHYESFKNDLSNDTILSLFASLESQSNHPLAISIVDFAKSKNVSFTNPQDVNNIPGVGLEGLIDNKTYKITNVSYLDKHKLNYDDDLFTKLAQQGNSISYLIEDQQVIGMIAQGDQIKESSKQMVADLLSRNITPVMLTGDNNEVAHAVAKELGISDVHAQLMPEDKESIIKDYQSDGNKVMMVGDGINDAPSLIRADIGIAIGAGTDVAVDSGDIILVKSNPSDIIHFLTLSNNTMRKMVQNLWWGAGYNIVAVPLAAGALAFVGLILSPAVGAILMSLSTVIVAINAFTLKLK</sequence>
<keyword evidence="15" id="KW-0186">Copper</keyword>
<evidence type="ECO:0000256" key="13">
    <source>
        <dbReference type="ARBA" id="ARBA00022967"/>
    </source>
</evidence>
<dbReference type="PANTHER" id="PTHR43520">
    <property type="entry name" value="ATP7, ISOFORM B"/>
    <property type="match status" value="1"/>
</dbReference>
<evidence type="ECO:0000256" key="7">
    <source>
        <dbReference type="ARBA" id="ARBA00022692"/>
    </source>
</evidence>
<dbReference type="NCBIfam" id="TIGR01494">
    <property type="entry name" value="ATPase_P-type"/>
    <property type="match status" value="1"/>
</dbReference>
<dbReference type="PRINTS" id="PR00119">
    <property type="entry name" value="CATATPASE"/>
</dbReference>
<feature type="transmembrane region" description="Helical" evidence="19">
    <location>
        <begin position="104"/>
        <end position="123"/>
    </location>
</feature>
<dbReference type="AlphaFoldDB" id="A0A221KKT9"/>
<dbReference type="PANTHER" id="PTHR43520:SF5">
    <property type="entry name" value="CATION-TRANSPORTING P-TYPE ATPASE-RELATED"/>
    <property type="match status" value="1"/>
</dbReference>
<keyword evidence="8 19" id="KW-0479">Metal-binding</keyword>
<dbReference type="Pfam" id="PF00122">
    <property type="entry name" value="E1-E2_ATPase"/>
    <property type="match status" value="1"/>
</dbReference>
<dbReference type="InterPro" id="IPR023299">
    <property type="entry name" value="ATPase_P-typ_cyto_dom_N"/>
</dbReference>
<evidence type="ECO:0000256" key="6">
    <source>
        <dbReference type="ARBA" id="ARBA00022553"/>
    </source>
</evidence>
<evidence type="ECO:0000313" key="22">
    <source>
        <dbReference type="EMBL" id="ASM79650.1"/>
    </source>
</evidence>
<comment type="catalytic activity">
    <reaction evidence="18">
        <text>Cu(+)(in) + ATP + H2O = Cu(+)(out) + ADP + phosphate + H(+)</text>
        <dbReference type="Rhea" id="RHEA:25792"/>
        <dbReference type="ChEBI" id="CHEBI:15377"/>
        <dbReference type="ChEBI" id="CHEBI:15378"/>
        <dbReference type="ChEBI" id="CHEBI:30616"/>
        <dbReference type="ChEBI" id="CHEBI:43474"/>
        <dbReference type="ChEBI" id="CHEBI:49552"/>
        <dbReference type="ChEBI" id="CHEBI:456216"/>
        <dbReference type="EC" id="7.2.2.8"/>
    </reaction>
</comment>
<dbReference type="GO" id="GO:0140581">
    <property type="term" value="F:P-type monovalent copper transporter activity"/>
    <property type="evidence" value="ECO:0007669"/>
    <property type="project" value="UniProtKB-EC"/>
</dbReference>
<organism evidence="22">
    <name type="scientific">Staphylococcus epidermidis</name>
    <dbReference type="NCBI Taxonomy" id="1282"/>
    <lineage>
        <taxon>Bacteria</taxon>
        <taxon>Bacillati</taxon>
        <taxon>Bacillota</taxon>
        <taxon>Bacilli</taxon>
        <taxon>Bacillales</taxon>
        <taxon>Staphylococcaceae</taxon>
        <taxon>Staphylococcus</taxon>
    </lineage>
</organism>
<protein>
    <recommendedName>
        <fullName evidence="3">P-type Cu(+) transporter</fullName>
        <ecNumber evidence="3">7.2.2.8</ecNumber>
    </recommendedName>
</protein>
<dbReference type="GO" id="GO:0043682">
    <property type="term" value="F:P-type divalent copper transporter activity"/>
    <property type="evidence" value="ECO:0007669"/>
    <property type="project" value="TreeGrafter"/>
</dbReference>
<feature type="compositionally biased region" description="Basic residues" evidence="20">
    <location>
        <begin position="61"/>
        <end position="70"/>
    </location>
</feature>
<keyword evidence="9 19" id="KW-0547">Nucleotide-binding</keyword>
<keyword evidence="7 19" id="KW-0812">Transmembrane</keyword>
<reference evidence="22" key="1">
    <citation type="submission" date="2017-06" db="EMBL/GenBank/DDBJ databases">
        <title>First Detailed Genetic Characterization of the Structural Organization of Type III Arginine Catabolic Mobile Elements (ACMEs) Harbored by Staphylococcus epidermidis using Whole Genome Sequencing.</title>
        <authorList>
            <person name="McManus B.A."/>
            <person name="O'Connor A.M."/>
            <person name="Kinnevey P.M."/>
            <person name="O'Sullivan M."/>
            <person name="Polyzois I."/>
            <person name="Coleman D.C."/>
        </authorList>
    </citation>
    <scope>NUCLEOTIDE SEQUENCE</scope>
    <source>
        <strain evidence="22">P16OR1</strain>
    </source>
</reference>
<dbReference type="Pfam" id="PF00702">
    <property type="entry name" value="Hydrolase"/>
    <property type="match status" value="1"/>
</dbReference>
<dbReference type="SUPFAM" id="SSF81665">
    <property type="entry name" value="Calcium ATPase, transmembrane domain M"/>
    <property type="match status" value="1"/>
</dbReference>
<evidence type="ECO:0000256" key="3">
    <source>
        <dbReference type="ARBA" id="ARBA00012517"/>
    </source>
</evidence>
<evidence type="ECO:0000256" key="20">
    <source>
        <dbReference type="SAM" id="MobiDB-lite"/>
    </source>
</evidence>
<evidence type="ECO:0000259" key="21">
    <source>
        <dbReference type="Pfam" id="PF00122"/>
    </source>
</evidence>
<dbReference type="GO" id="GO:0005524">
    <property type="term" value="F:ATP binding"/>
    <property type="evidence" value="ECO:0007669"/>
    <property type="project" value="UniProtKB-UniRule"/>
</dbReference>
<keyword evidence="17 19" id="KW-0472">Membrane</keyword>
<gene>
    <name evidence="22" type="primary">copA</name>
</gene>
<proteinExistence type="inferred from homology"/>
<keyword evidence="12" id="KW-0460">Magnesium</keyword>
<dbReference type="PROSITE" id="PS00154">
    <property type="entry name" value="ATPASE_E1_E2"/>
    <property type="match status" value="1"/>
</dbReference>
<accession>A0A221KKT9</accession>
<dbReference type="NCBIfam" id="TIGR01525">
    <property type="entry name" value="ATPase-IB_hvy"/>
    <property type="match status" value="1"/>
</dbReference>
<dbReference type="InterPro" id="IPR018303">
    <property type="entry name" value="ATPase_P-typ_P_site"/>
</dbReference>
<dbReference type="PRINTS" id="PR00120">
    <property type="entry name" value="HATPASE"/>
</dbReference>
<keyword evidence="11 19" id="KW-0067">ATP-binding</keyword>
<dbReference type="Gene3D" id="2.70.150.10">
    <property type="entry name" value="Calcium-transporting ATPase, cytoplasmic transduction domain A"/>
    <property type="match status" value="1"/>
</dbReference>
<evidence type="ECO:0000256" key="19">
    <source>
        <dbReference type="RuleBase" id="RU362081"/>
    </source>
</evidence>
<feature type="transmembrane region" description="Helical" evidence="19">
    <location>
        <begin position="670"/>
        <end position="695"/>
    </location>
</feature>
<feature type="region of interest" description="Disordered" evidence="20">
    <location>
        <begin position="39"/>
        <end position="70"/>
    </location>
</feature>
<evidence type="ECO:0000256" key="17">
    <source>
        <dbReference type="ARBA" id="ARBA00023136"/>
    </source>
</evidence>
<dbReference type="InterPro" id="IPR001757">
    <property type="entry name" value="P_typ_ATPase"/>
</dbReference>
<dbReference type="InterPro" id="IPR027256">
    <property type="entry name" value="P-typ_ATPase_IB"/>
</dbReference>
<keyword evidence="14 19" id="KW-1133">Transmembrane helix</keyword>
<dbReference type="FunFam" id="2.70.150.10:FF:000002">
    <property type="entry name" value="Copper-transporting ATPase 1, putative"/>
    <property type="match status" value="1"/>
</dbReference>
<dbReference type="InterPro" id="IPR023298">
    <property type="entry name" value="ATPase_P-typ_TM_dom_sf"/>
</dbReference>
<dbReference type="InterPro" id="IPR008250">
    <property type="entry name" value="ATPase_P-typ_transduc_dom_A_sf"/>
</dbReference>
<feature type="transmembrane region" description="Helical" evidence="19">
    <location>
        <begin position="177"/>
        <end position="199"/>
    </location>
</feature>
<keyword evidence="10" id="KW-0187">Copper transport</keyword>
<comment type="subcellular location">
    <subcellularLocation>
        <location evidence="1">Cell membrane</location>
        <topology evidence="1">Multi-pass membrane protein</topology>
    </subcellularLocation>
</comment>
<dbReference type="SFLD" id="SFLDF00027">
    <property type="entry name" value="p-type_atpase"/>
    <property type="match status" value="1"/>
</dbReference>
<name>A0A221KKT9_STAEP</name>
<dbReference type="Gene3D" id="3.40.50.1000">
    <property type="entry name" value="HAD superfamily/HAD-like"/>
    <property type="match status" value="1"/>
</dbReference>
<dbReference type="EC" id="7.2.2.8" evidence="3"/>
<dbReference type="SUPFAM" id="SSF81653">
    <property type="entry name" value="Calcium ATPase, transduction domain A"/>
    <property type="match status" value="1"/>
</dbReference>
<keyword evidence="5 19" id="KW-1003">Cell membrane</keyword>
<feature type="transmembrane region" description="Helical" evidence="19">
    <location>
        <begin position="363"/>
        <end position="383"/>
    </location>
</feature>
<evidence type="ECO:0000256" key="4">
    <source>
        <dbReference type="ARBA" id="ARBA00022448"/>
    </source>
</evidence>
<evidence type="ECO:0000256" key="12">
    <source>
        <dbReference type="ARBA" id="ARBA00022842"/>
    </source>
</evidence>
<feature type="transmembrane region" description="Helical" evidence="19">
    <location>
        <begin position="701"/>
        <end position="718"/>
    </location>
</feature>
<dbReference type="Gene3D" id="3.40.1110.10">
    <property type="entry name" value="Calcium-transporting ATPase, cytoplasmic domain N"/>
    <property type="match status" value="1"/>
</dbReference>
<dbReference type="NCBIfam" id="TIGR01511">
    <property type="entry name" value="ATPase-IB1_Cu"/>
    <property type="match status" value="1"/>
</dbReference>
<feature type="transmembrane region" description="Helical" evidence="19">
    <location>
        <begin position="329"/>
        <end position="351"/>
    </location>
</feature>
<dbReference type="InterPro" id="IPR036412">
    <property type="entry name" value="HAD-like_sf"/>
</dbReference>
<dbReference type="SFLD" id="SFLDS00003">
    <property type="entry name" value="Haloacid_Dehalogenase"/>
    <property type="match status" value="1"/>
</dbReference>
<dbReference type="SUPFAM" id="SSF56784">
    <property type="entry name" value="HAD-like"/>
    <property type="match status" value="1"/>
</dbReference>
<dbReference type="InterPro" id="IPR059000">
    <property type="entry name" value="ATPase_P-type_domA"/>
</dbReference>
<dbReference type="EMBL" id="MF346684">
    <property type="protein sequence ID" value="ASM79650.1"/>
    <property type="molecule type" value="Genomic_DNA"/>
</dbReference>
<feature type="domain" description="P-type ATPase A" evidence="21">
    <location>
        <begin position="213"/>
        <end position="312"/>
    </location>
</feature>
<keyword evidence="13" id="KW-1278">Translocase</keyword>
<dbReference type="GO" id="GO:0005886">
    <property type="term" value="C:plasma membrane"/>
    <property type="evidence" value="ECO:0007669"/>
    <property type="project" value="UniProtKB-SubCell"/>
</dbReference>
<evidence type="ECO:0000256" key="1">
    <source>
        <dbReference type="ARBA" id="ARBA00004651"/>
    </source>
</evidence>
<evidence type="ECO:0000256" key="5">
    <source>
        <dbReference type="ARBA" id="ARBA00022475"/>
    </source>
</evidence>
<keyword evidence="6" id="KW-0597">Phosphoprotein</keyword>
<comment type="similarity">
    <text evidence="2 19">Belongs to the cation transport ATPase (P-type) (TC 3.A.3) family. Type IB subfamily.</text>
</comment>
<feature type="compositionally biased region" description="Basic residues" evidence="20">
    <location>
        <begin position="44"/>
        <end position="53"/>
    </location>
</feature>
<dbReference type="GO" id="GO:0055070">
    <property type="term" value="P:copper ion homeostasis"/>
    <property type="evidence" value="ECO:0007669"/>
    <property type="project" value="TreeGrafter"/>
</dbReference>
<evidence type="ECO:0000256" key="11">
    <source>
        <dbReference type="ARBA" id="ARBA00022840"/>
    </source>
</evidence>
<keyword evidence="4" id="KW-0813">Transport</keyword>
<evidence type="ECO:0000256" key="2">
    <source>
        <dbReference type="ARBA" id="ARBA00006024"/>
    </source>
</evidence>
<evidence type="ECO:0000256" key="15">
    <source>
        <dbReference type="ARBA" id="ARBA00023008"/>
    </source>
</evidence>